<dbReference type="OrthoDB" id="10299239at2759"/>
<keyword evidence="2" id="KW-1185">Reference proteome</keyword>
<dbReference type="EMBL" id="KN847521">
    <property type="protein sequence ID" value="KIV95713.1"/>
    <property type="molecule type" value="Genomic_DNA"/>
</dbReference>
<sequence>MLLQYLFGEMNGLFLGKKTHDLPKMTADSPRRYERLVNPSADQGANHDDGHDSTQTTISISIQIPSQKCSLSCKQPFQIGVSLTSHSEDQMFTRHPIKLHLMSKAHTRGPAFQFLDASTNAVMATYRLELCHGPEVMTMLFKAKITDPFRPSRASMAKEYALKFYLNEKGDTAEEWCKDLMGKLVNGRRYKIRIVDNAGERMGFQKMKFRVWYCGGADMFGVTD</sequence>
<accession>A0A0D2A9S0</accession>
<dbReference type="AlphaFoldDB" id="A0A0D2A9S0"/>
<name>A0A0D2A9S0_EXOME</name>
<dbReference type="Proteomes" id="UP000054302">
    <property type="component" value="Unassembled WGS sequence"/>
</dbReference>
<evidence type="ECO:0000313" key="2">
    <source>
        <dbReference type="Proteomes" id="UP000054302"/>
    </source>
</evidence>
<protein>
    <submittedName>
        <fullName evidence="1">Uncharacterized protein</fullName>
    </submittedName>
</protein>
<dbReference type="VEuPathDB" id="FungiDB:PV10_03335"/>
<dbReference type="RefSeq" id="XP_016227287.1">
    <property type="nucleotide sequence ID" value="XM_016367769.1"/>
</dbReference>
<evidence type="ECO:0000313" key="1">
    <source>
        <dbReference type="EMBL" id="KIV95713.1"/>
    </source>
</evidence>
<reference evidence="1 2" key="1">
    <citation type="submission" date="2015-01" db="EMBL/GenBank/DDBJ databases">
        <title>The Genome Sequence of Exophiala mesophila CBS40295.</title>
        <authorList>
            <consortium name="The Broad Institute Genomics Platform"/>
            <person name="Cuomo C."/>
            <person name="de Hoog S."/>
            <person name="Gorbushina A."/>
            <person name="Stielow B."/>
            <person name="Teixiera M."/>
            <person name="Abouelleil A."/>
            <person name="Chapman S.B."/>
            <person name="Priest M."/>
            <person name="Young S.K."/>
            <person name="Wortman J."/>
            <person name="Nusbaum C."/>
            <person name="Birren B."/>
        </authorList>
    </citation>
    <scope>NUCLEOTIDE SEQUENCE [LARGE SCALE GENOMIC DNA]</scope>
    <source>
        <strain evidence="1 2">CBS 40295</strain>
    </source>
</reference>
<organism evidence="1 2">
    <name type="scientific">Exophiala mesophila</name>
    <name type="common">Black yeast-like fungus</name>
    <dbReference type="NCBI Taxonomy" id="212818"/>
    <lineage>
        <taxon>Eukaryota</taxon>
        <taxon>Fungi</taxon>
        <taxon>Dikarya</taxon>
        <taxon>Ascomycota</taxon>
        <taxon>Pezizomycotina</taxon>
        <taxon>Eurotiomycetes</taxon>
        <taxon>Chaetothyriomycetidae</taxon>
        <taxon>Chaetothyriales</taxon>
        <taxon>Herpotrichiellaceae</taxon>
        <taxon>Exophiala</taxon>
    </lineage>
</organism>
<proteinExistence type="predicted"/>
<gene>
    <name evidence="1" type="ORF">PV10_03335</name>
</gene>
<dbReference type="GeneID" id="27321180"/>
<dbReference type="HOGENOM" id="CLU_1235020_0_0_1"/>